<dbReference type="FunFam" id="3.40.50.1100:FF:000003">
    <property type="entry name" value="Cystathionine beta-synthase"/>
    <property type="match status" value="1"/>
</dbReference>
<evidence type="ECO:0000256" key="7">
    <source>
        <dbReference type="ARBA" id="ARBA00072081"/>
    </source>
</evidence>
<dbReference type="InterPro" id="IPR036052">
    <property type="entry name" value="TrpB-like_PALP_sf"/>
</dbReference>
<dbReference type="SMART" id="SM00116">
    <property type="entry name" value="CBS"/>
    <property type="match status" value="2"/>
</dbReference>
<keyword evidence="13" id="KW-1185">Reference proteome</keyword>
<dbReference type="GO" id="GO:0006535">
    <property type="term" value="P:cysteine biosynthetic process from serine"/>
    <property type="evidence" value="ECO:0007669"/>
    <property type="project" value="InterPro"/>
</dbReference>
<dbReference type="Proteomes" id="UP001302316">
    <property type="component" value="Unassembled WGS sequence"/>
</dbReference>
<dbReference type="SUPFAM" id="SSF53686">
    <property type="entry name" value="Tryptophan synthase beta subunit-like PLP-dependent enzymes"/>
    <property type="match status" value="1"/>
</dbReference>
<dbReference type="AlphaFoldDB" id="A0AAP6JEE1"/>
<dbReference type="PROSITE" id="PS00901">
    <property type="entry name" value="CYS_SYNTHASE"/>
    <property type="match status" value="1"/>
</dbReference>
<evidence type="ECO:0000256" key="6">
    <source>
        <dbReference type="ARBA" id="ARBA00047931"/>
    </source>
</evidence>
<gene>
    <name evidence="12" type="ORF">VCB98_06470</name>
</gene>
<dbReference type="GO" id="GO:0004124">
    <property type="term" value="F:cysteine synthase activity"/>
    <property type="evidence" value="ECO:0007669"/>
    <property type="project" value="UniProtKB-EC"/>
</dbReference>
<protein>
    <recommendedName>
        <fullName evidence="7">Cysteine synthase B</fullName>
        <ecNumber evidence="4">2.5.1.47</ecNumber>
    </recommendedName>
    <alternativeName>
        <fullName evidence="8">O-acetylserine (thiol)-lyase B</fullName>
    </alternativeName>
    <alternativeName>
        <fullName evidence="9">O-acetylserine sulfhydrylase B</fullName>
    </alternativeName>
</protein>
<evidence type="ECO:0000256" key="4">
    <source>
        <dbReference type="ARBA" id="ARBA00012681"/>
    </source>
</evidence>
<dbReference type="EMBL" id="JAYGII010000010">
    <property type="protein sequence ID" value="MEA5445458.1"/>
    <property type="molecule type" value="Genomic_DNA"/>
</dbReference>
<evidence type="ECO:0000256" key="9">
    <source>
        <dbReference type="ARBA" id="ARBA00079153"/>
    </source>
</evidence>
<evidence type="ECO:0000256" key="5">
    <source>
        <dbReference type="ARBA" id="ARBA00022898"/>
    </source>
</evidence>
<feature type="domain" description="CBS" evidence="11">
    <location>
        <begin position="338"/>
        <end position="396"/>
    </location>
</feature>
<comment type="catalytic activity">
    <reaction evidence="6">
        <text>O-acetyl-L-serine + hydrogen sulfide = L-cysteine + acetate</text>
        <dbReference type="Rhea" id="RHEA:14829"/>
        <dbReference type="ChEBI" id="CHEBI:29919"/>
        <dbReference type="ChEBI" id="CHEBI:30089"/>
        <dbReference type="ChEBI" id="CHEBI:35235"/>
        <dbReference type="ChEBI" id="CHEBI:58340"/>
        <dbReference type="EC" id="2.5.1.47"/>
    </reaction>
</comment>
<dbReference type="CDD" id="cd01561">
    <property type="entry name" value="CBS_like"/>
    <property type="match status" value="1"/>
</dbReference>
<dbReference type="PANTHER" id="PTHR10314">
    <property type="entry name" value="CYSTATHIONINE BETA-SYNTHASE"/>
    <property type="match status" value="1"/>
</dbReference>
<dbReference type="InterPro" id="IPR050214">
    <property type="entry name" value="Cys_Synth/Cystath_Beta-Synth"/>
</dbReference>
<evidence type="ECO:0000313" key="13">
    <source>
        <dbReference type="Proteomes" id="UP001302316"/>
    </source>
</evidence>
<name>A0AAP6JEE1_9GAMM</name>
<proteinExistence type="inferred from homology"/>
<sequence>MQIYRNALEMIGRTPMVELTRLDTGPCRLFAKLELNNPAHSVKDRIARTMIEEAEKRGDLKPGDTIVEGTAGNTGLGLALVARQKGYPLVLVIPDKMSPEKIASCRAMGAEVILTRSDVAKGHPEYYQDLALRVAEERNAYFINQFGNPDNALAHERTTAPEIYEQLDGKVDAVVIGVGSSGTVTGLGRWFREHAPEVELIVADPEGSVLTRYINEGELGEAGSWLVEGIGEDFIPDVADLSFVKKAYAVPDREAFLTARRLLSEEGIMAGSSSGTLLAAALRYCREQSEPKNVVTLACDTGNRYISRLYNDFWMWEQGFIERPAHGDLRDLISRPHEDRATVAVSRQDTVATAHKRMRDNGFSQLPVVEGDRLLGGVNEGDLIHAVRGSEKGFDSLVGEIMNPSFPTVEVDLPMVQLAERLEIDTALAVVRDSHFLGMVTRSDLLGYLRRGNVIEE</sequence>
<evidence type="ECO:0000256" key="8">
    <source>
        <dbReference type="ARBA" id="ARBA00078257"/>
    </source>
</evidence>
<evidence type="ECO:0000259" key="11">
    <source>
        <dbReference type="PROSITE" id="PS51371"/>
    </source>
</evidence>
<dbReference type="Gene3D" id="3.10.580.10">
    <property type="entry name" value="CBS-domain"/>
    <property type="match status" value="1"/>
</dbReference>
<dbReference type="Pfam" id="PF00291">
    <property type="entry name" value="PALP"/>
    <property type="match status" value="1"/>
</dbReference>
<dbReference type="SUPFAM" id="SSF54631">
    <property type="entry name" value="CBS-domain pair"/>
    <property type="match status" value="1"/>
</dbReference>
<dbReference type="InterPro" id="IPR001926">
    <property type="entry name" value="TrpB-like_PALP"/>
</dbReference>
<dbReference type="InterPro" id="IPR000644">
    <property type="entry name" value="CBS_dom"/>
</dbReference>
<evidence type="ECO:0000313" key="12">
    <source>
        <dbReference type="EMBL" id="MEA5445458.1"/>
    </source>
</evidence>
<dbReference type="RefSeq" id="WP_346051085.1">
    <property type="nucleotide sequence ID" value="NZ_JAYGII010000010.1"/>
</dbReference>
<accession>A0AAP6JEE1</accession>
<dbReference type="InterPro" id="IPR001216">
    <property type="entry name" value="P-phosphate_BS"/>
</dbReference>
<dbReference type="PROSITE" id="PS51371">
    <property type="entry name" value="CBS"/>
    <property type="match status" value="1"/>
</dbReference>
<dbReference type="InterPro" id="IPR046342">
    <property type="entry name" value="CBS_dom_sf"/>
</dbReference>
<evidence type="ECO:0000256" key="2">
    <source>
        <dbReference type="ARBA" id="ARBA00004962"/>
    </source>
</evidence>
<dbReference type="Pfam" id="PF00571">
    <property type="entry name" value="CBS"/>
    <property type="match status" value="2"/>
</dbReference>
<keyword evidence="5" id="KW-0663">Pyridoxal phosphate</keyword>
<comment type="caution">
    <text evidence="12">The sequence shown here is derived from an EMBL/GenBank/DDBJ whole genome shotgun (WGS) entry which is preliminary data.</text>
</comment>
<dbReference type="FunFam" id="3.40.50.1100:FF:000118">
    <property type="entry name" value="Related to CYS4-cystathionine beta-synthase"/>
    <property type="match status" value="1"/>
</dbReference>
<evidence type="ECO:0000256" key="1">
    <source>
        <dbReference type="ARBA" id="ARBA00001933"/>
    </source>
</evidence>
<evidence type="ECO:0000256" key="10">
    <source>
        <dbReference type="PROSITE-ProRule" id="PRU00703"/>
    </source>
</evidence>
<comment type="similarity">
    <text evidence="3">Belongs to the cysteine synthase/cystathionine beta-synthase family.</text>
</comment>
<dbReference type="Gene3D" id="3.40.50.1100">
    <property type="match status" value="2"/>
</dbReference>
<reference evidence="12 13" key="1">
    <citation type="submission" date="2023-12" db="EMBL/GenBank/DDBJ databases">
        <title>Whole-genome sequencing of halo(alkali)philic microorganisms from hypersaline lakes.</title>
        <authorList>
            <person name="Sorokin D.Y."/>
            <person name="Merkel A.Y."/>
            <person name="Messina E."/>
            <person name="Yakimov M."/>
        </authorList>
    </citation>
    <scope>NUCLEOTIDE SEQUENCE [LARGE SCALE GENOMIC DNA]</scope>
    <source>
        <strain evidence="12 13">AB-CW1</strain>
    </source>
</reference>
<comment type="cofactor">
    <cofactor evidence="1">
        <name>pyridoxal 5'-phosphate</name>
        <dbReference type="ChEBI" id="CHEBI:597326"/>
    </cofactor>
</comment>
<dbReference type="EC" id="2.5.1.47" evidence="4"/>
<organism evidence="12 13">
    <name type="scientific">Natronospira elongata</name>
    <dbReference type="NCBI Taxonomy" id="3110268"/>
    <lineage>
        <taxon>Bacteria</taxon>
        <taxon>Pseudomonadati</taxon>
        <taxon>Pseudomonadota</taxon>
        <taxon>Gammaproteobacteria</taxon>
        <taxon>Natronospirales</taxon>
        <taxon>Natronospiraceae</taxon>
        <taxon>Natronospira</taxon>
    </lineage>
</organism>
<keyword evidence="10" id="KW-0129">CBS domain</keyword>
<comment type="pathway">
    <text evidence="2">Amino-acid biosynthesis; L-cysteine biosynthesis; L-cysteine from L-serine: step 2/2.</text>
</comment>
<evidence type="ECO:0000256" key="3">
    <source>
        <dbReference type="ARBA" id="ARBA00007103"/>
    </source>
</evidence>